<dbReference type="GO" id="GO:0004769">
    <property type="term" value="F:steroid Delta-isomerase activity"/>
    <property type="evidence" value="ECO:0007669"/>
    <property type="project" value="UniProtKB-EC"/>
</dbReference>
<accession>E9EAB7</accession>
<evidence type="ECO:0000256" key="12">
    <source>
        <dbReference type="ARBA" id="ARBA00049723"/>
    </source>
</evidence>
<dbReference type="SUPFAM" id="SSF51905">
    <property type="entry name" value="FAD/NAD(P)-binding domain"/>
    <property type="match status" value="1"/>
</dbReference>
<keyword evidence="7" id="KW-1207">Sterol metabolism</keyword>
<dbReference type="eggNOG" id="ENOG502QSPJ">
    <property type="taxonomic scope" value="Eukaryota"/>
</dbReference>
<dbReference type="PANTHER" id="PTHR47470:SF1">
    <property type="entry name" value="FAD-DEPENDENT OXIDOREDUCTASE 2 FAD BINDING DOMAIN-CONTAINING PROTEIN"/>
    <property type="match status" value="1"/>
</dbReference>
<reference evidence="17 18" key="1">
    <citation type="journal article" date="2011" name="PLoS Genet.">
        <title>Genome sequencing and comparative transcriptomics of the model entomopathogenic fungi Metarhizium anisopliae and M. acridum.</title>
        <authorList>
            <person name="Gao Q."/>
            <person name="Jin K."/>
            <person name="Ying S.H."/>
            <person name="Zhang Y."/>
            <person name="Xiao G."/>
            <person name="Shang Y."/>
            <person name="Duan Z."/>
            <person name="Hu X."/>
            <person name="Xie X.Q."/>
            <person name="Zhou G."/>
            <person name="Peng G."/>
            <person name="Luo Z."/>
            <person name="Huang W."/>
            <person name="Wang B."/>
            <person name="Fang W."/>
            <person name="Wang S."/>
            <person name="Zhong Y."/>
            <person name="Ma L.J."/>
            <person name="St Leger R.J."/>
            <person name="Zhao G.P."/>
            <person name="Pei Y."/>
            <person name="Feng M.G."/>
            <person name="Xia Y."/>
            <person name="Wang C."/>
        </authorList>
    </citation>
    <scope>NUCLEOTIDE SEQUENCE [LARGE SCALE GENOMIC DNA]</scope>
    <source>
        <strain evidence="17 18">CQMa 102</strain>
    </source>
</reference>
<dbReference type="Gene3D" id="3.40.50.1820">
    <property type="entry name" value="alpha/beta hydrolase"/>
    <property type="match status" value="1"/>
</dbReference>
<evidence type="ECO:0000256" key="13">
    <source>
        <dbReference type="ARBA" id="ARBA00049744"/>
    </source>
</evidence>
<evidence type="ECO:0000256" key="15">
    <source>
        <dbReference type="SAM" id="MobiDB-lite"/>
    </source>
</evidence>
<dbReference type="Proteomes" id="UP000002499">
    <property type="component" value="Unassembled WGS sequence"/>
</dbReference>
<evidence type="ECO:0000256" key="14">
    <source>
        <dbReference type="ARBA" id="ARBA00049778"/>
    </source>
</evidence>
<keyword evidence="8" id="KW-0753">Steroid metabolism</keyword>
<evidence type="ECO:0000256" key="1">
    <source>
        <dbReference type="ARBA" id="ARBA00001974"/>
    </source>
</evidence>
<evidence type="ECO:0000256" key="9">
    <source>
        <dbReference type="ARBA" id="ARBA00023235"/>
    </source>
</evidence>
<organism evidence="18">
    <name type="scientific">Metarhizium acridum (strain CQMa 102)</name>
    <dbReference type="NCBI Taxonomy" id="655827"/>
    <lineage>
        <taxon>Eukaryota</taxon>
        <taxon>Fungi</taxon>
        <taxon>Dikarya</taxon>
        <taxon>Ascomycota</taxon>
        <taxon>Pezizomycotina</taxon>
        <taxon>Sordariomycetes</taxon>
        <taxon>Hypocreomycetidae</taxon>
        <taxon>Hypocreales</taxon>
        <taxon>Clavicipitaceae</taxon>
        <taxon>Metarhizium</taxon>
    </lineage>
</organism>
<dbReference type="AlphaFoldDB" id="E9EAB7"/>
<dbReference type="GO" id="GO:0016995">
    <property type="term" value="F:cholesterol oxidase activity"/>
    <property type="evidence" value="ECO:0007669"/>
    <property type="project" value="UniProtKB-EC"/>
</dbReference>
<dbReference type="InterPro" id="IPR029058">
    <property type="entry name" value="AB_hydrolase_fold"/>
</dbReference>
<dbReference type="OrthoDB" id="9974421at2759"/>
<evidence type="ECO:0000313" key="18">
    <source>
        <dbReference type="Proteomes" id="UP000002499"/>
    </source>
</evidence>
<evidence type="ECO:0000259" key="16">
    <source>
        <dbReference type="Pfam" id="PF05199"/>
    </source>
</evidence>
<dbReference type="STRING" id="655827.E9EAB7"/>
<keyword evidence="9" id="KW-0413">Isomerase</keyword>
<dbReference type="OMA" id="SCHRATI"/>
<name>E9EAB7_METAQ</name>
<evidence type="ECO:0000256" key="4">
    <source>
        <dbReference type="ARBA" id="ARBA00022827"/>
    </source>
</evidence>
<dbReference type="Gene3D" id="3.50.50.60">
    <property type="entry name" value="FAD/NAD(P)-binding domain"/>
    <property type="match status" value="1"/>
</dbReference>
<dbReference type="EMBL" id="GL698532">
    <property type="protein sequence ID" value="EFY87138.1"/>
    <property type="molecule type" value="Genomic_DNA"/>
</dbReference>
<comment type="cofactor">
    <cofactor evidence="1">
        <name>FAD</name>
        <dbReference type="ChEBI" id="CHEBI:57692"/>
    </cofactor>
</comment>
<evidence type="ECO:0000256" key="11">
    <source>
        <dbReference type="ARBA" id="ARBA00049645"/>
    </source>
</evidence>
<evidence type="ECO:0000256" key="10">
    <source>
        <dbReference type="ARBA" id="ARBA00038856"/>
    </source>
</evidence>
<keyword evidence="18" id="KW-1185">Reference proteome</keyword>
<feature type="region of interest" description="Disordered" evidence="15">
    <location>
        <begin position="155"/>
        <end position="179"/>
    </location>
</feature>
<dbReference type="SUPFAM" id="SSF53474">
    <property type="entry name" value="alpha/beta-Hydrolases"/>
    <property type="match status" value="1"/>
</dbReference>
<protein>
    <recommendedName>
        <fullName evidence="13">Cholesterol oxidase</fullName>
        <ecNumber evidence="12">1.1.3.6</ecNumber>
        <ecNumber evidence="10">5.3.3.1</ecNumber>
    </recommendedName>
    <alternativeName>
        <fullName evidence="14">Cholesterol isomerase</fullName>
    </alternativeName>
</protein>
<dbReference type="InParanoid" id="E9EAB7"/>
<evidence type="ECO:0000313" key="17">
    <source>
        <dbReference type="EMBL" id="EFY87138.1"/>
    </source>
</evidence>
<evidence type="ECO:0000256" key="7">
    <source>
        <dbReference type="ARBA" id="ARBA00023166"/>
    </source>
</evidence>
<dbReference type="EC" id="5.3.3.1" evidence="10"/>
<dbReference type="GeneID" id="19251127"/>
<keyword evidence="6" id="KW-0443">Lipid metabolism</keyword>
<evidence type="ECO:0000256" key="8">
    <source>
        <dbReference type="ARBA" id="ARBA00023221"/>
    </source>
</evidence>
<sequence length="844" mass="93273">MSHDGSQASLRLEDDKPVLEFVGVGHSDRVKRLHALLAKATESVGGRVIDNPFHGVFGDQHQITAHPLGGAQMSRDNTGARGVTNHAGEVFAGSATSETHSGLVVVDGAVVPGALCVNPAATIAALAERAVEYYTQAHGLVINREPNGVLDLYGTPAHRPRPSPSYESGPKKSNSMSRAMQTELTQCTIRRVDPVRYAAPDTVAFTELMSGFVHSGHNLRLHDKDSHKLSSQAARSRSETARLLTSNVMYAVPSPECPSESRLYKGIVKGTFVCPTIKGSPFMISQGKVELLRQDNELSGTTTVIYQFEMMGINGRRLDFHGYKRIDSSASMDMRELWKSTTTLYVTITEAEKESLTSGGSHRPGGTFPISHNSSHYNLLIGPDKATKMIAAGILKIRLSDFRKQLFTLTPTGKNLLKRAATLGCFTNYFSGKLLPHFFLPFAPLRYATRSHPDFINPTTPTRTYTVTASDGVQTKLHMWEPDLDFVPGDEFGSPVPVKNLFMIPGAAVDHQIYALPTIPLNAVNYFTRAGYRVFVTVHRIGIVDNPEDKKWTTYDARLDIKACLEHIRASQNTDKVYTIAHCMGSVAFACGLLDGTIPSEWILGITCSQVFMNPIWSRSNKFKSSVKLDKAYTRLAGHWFNCRASTKQGALQGAVNQLLRFLPDKKGEKCNNASCHRISLLFGRCWSHYNLNEATHRHMDRFFNGANMTLMPLLMRMGRFGAVSTNGPAYEDLTSADNVERLRGIPFFFFSGGDSDVLSPMATQKTYERLCNTFGVSAGRDGGGIQYRRKVIPGYGHLDGWMGRNAWRDVYPMVREEVDRVVRGEGYEFREAANPFSDAYGVL</sequence>
<dbReference type="InterPro" id="IPR052542">
    <property type="entry name" value="Cholesterol_Oxidase"/>
</dbReference>
<dbReference type="GO" id="GO:0008203">
    <property type="term" value="P:cholesterol metabolic process"/>
    <property type="evidence" value="ECO:0007669"/>
    <property type="project" value="UniProtKB-KW"/>
</dbReference>
<dbReference type="HOGENOM" id="CLU_002483_0_0_1"/>
<dbReference type="InterPro" id="IPR007867">
    <property type="entry name" value="GMC_OxRtase_C"/>
</dbReference>
<dbReference type="PANTHER" id="PTHR47470">
    <property type="entry name" value="CHOLESTEROL OXIDASE"/>
    <property type="match status" value="1"/>
</dbReference>
<keyword evidence="2" id="KW-0153">Cholesterol metabolism</keyword>
<evidence type="ECO:0000256" key="6">
    <source>
        <dbReference type="ARBA" id="ARBA00023098"/>
    </source>
</evidence>
<dbReference type="EC" id="1.1.3.6" evidence="12"/>
<comment type="pathway">
    <text evidence="11">Steroid metabolism; cholesterol degradation.</text>
</comment>
<feature type="domain" description="Glucose-methanol-choline oxidoreductase C-terminal" evidence="16">
    <location>
        <begin position="49"/>
        <end position="127"/>
    </location>
</feature>
<keyword evidence="5" id="KW-0560">Oxidoreductase</keyword>
<dbReference type="Pfam" id="PF05199">
    <property type="entry name" value="GMC_oxred_C"/>
    <property type="match status" value="1"/>
</dbReference>
<keyword evidence="4" id="KW-0274">FAD</keyword>
<dbReference type="KEGG" id="maw:19251127"/>
<proteinExistence type="predicted"/>
<gene>
    <name evidence="17" type="ORF">MAC_06816</name>
</gene>
<evidence type="ECO:0000256" key="5">
    <source>
        <dbReference type="ARBA" id="ARBA00023002"/>
    </source>
</evidence>
<evidence type="ECO:0000256" key="3">
    <source>
        <dbReference type="ARBA" id="ARBA00022630"/>
    </source>
</evidence>
<keyword evidence="3" id="KW-0285">Flavoprotein</keyword>
<dbReference type="InterPro" id="IPR036188">
    <property type="entry name" value="FAD/NAD-bd_sf"/>
</dbReference>
<evidence type="ECO:0000256" key="2">
    <source>
        <dbReference type="ARBA" id="ARBA00022548"/>
    </source>
</evidence>